<dbReference type="GO" id="GO:0015628">
    <property type="term" value="P:protein secretion by the type II secretion system"/>
    <property type="evidence" value="ECO:0007669"/>
    <property type="project" value="InterPro"/>
</dbReference>
<dbReference type="GO" id="GO:0015627">
    <property type="term" value="C:type II protein secretion system complex"/>
    <property type="evidence" value="ECO:0007669"/>
    <property type="project" value="InterPro"/>
</dbReference>
<dbReference type="Pfam" id="PF07963">
    <property type="entry name" value="N_methyl"/>
    <property type="match status" value="1"/>
</dbReference>
<evidence type="ECO:0000256" key="8">
    <source>
        <dbReference type="ARBA" id="ARBA00023136"/>
    </source>
</evidence>
<dbReference type="KEGG" id="spc:Sputcn32_1070"/>
<dbReference type="eggNOG" id="COG4970">
    <property type="taxonomic scope" value="Bacteria"/>
</dbReference>
<keyword evidence="7 11" id="KW-1133">Transmembrane helix</keyword>
<dbReference type="InterPro" id="IPR012902">
    <property type="entry name" value="N_methyl_site"/>
</dbReference>
<dbReference type="NCBIfam" id="TIGR02532">
    <property type="entry name" value="IV_pilin_GFxxxE"/>
    <property type="match status" value="1"/>
</dbReference>
<evidence type="ECO:0000256" key="2">
    <source>
        <dbReference type="ARBA" id="ARBA00021549"/>
    </source>
</evidence>
<dbReference type="GO" id="GO:0005886">
    <property type="term" value="C:plasma membrane"/>
    <property type="evidence" value="ECO:0007669"/>
    <property type="project" value="UniProtKB-SubCell"/>
</dbReference>
<dbReference type="HOGENOM" id="CLU_084761_4_1_6"/>
<dbReference type="PROSITE" id="PS00409">
    <property type="entry name" value="PROKAR_NTER_METHYL"/>
    <property type="match status" value="1"/>
</dbReference>
<dbReference type="InterPro" id="IPR045584">
    <property type="entry name" value="Pilin-like"/>
</dbReference>
<organism evidence="13">
    <name type="scientific">Shewanella putrefaciens (strain CN-32 / ATCC BAA-453)</name>
    <dbReference type="NCBI Taxonomy" id="319224"/>
    <lineage>
        <taxon>Bacteria</taxon>
        <taxon>Pseudomonadati</taxon>
        <taxon>Pseudomonadota</taxon>
        <taxon>Gammaproteobacteria</taxon>
        <taxon>Alteromonadales</taxon>
        <taxon>Shewanellaceae</taxon>
        <taxon>Shewanella</taxon>
    </lineage>
</organism>
<evidence type="ECO:0000256" key="11">
    <source>
        <dbReference type="SAM" id="Phobius"/>
    </source>
</evidence>
<evidence type="ECO:0000256" key="3">
    <source>
        <dbReference type="ARBA" id="ARBA00022475"/>
    </source>
</evidence>
<name>A4Y4B5_SHEPC</name>
<gene>
    <name evidence="13" type="ordered locus">Sputcn32_1070</name>
</gene>
<keyword evidence="5" id="KW-0997">Cell inner membrane</keyword>
<reference evidence="13" key="1">
    <citation type="submission" date="2007-04" db="EMBL/GenBank/DDBJ databases">
        <title>Complete sequence of Shewanella putrefaciens CN-32.</title>
        <authorList>
            <consortium name="US DOE Joint Genome Institute"/>
            <person name="Copeland A."/>
            <person name="Lucas S."/>
            <person name="Lapidus A."/>
            <person name="Barry K."/>
            <person name="Detter J.C."/>
            <person name="Glavina del Rio T."/>
            <person name="Hammon N."/>
            <person name="Israni S."/>
            <person name="Dalin E."/>
            <person name="Tice H."/>
            <person name="Pitluck S."/>
            <person name="Chain P."/>
            <person name="Malfatti S."/>
            <person name="Shin M."/>
            <person name="Vergez L."/>
            <person name="Schmutz J."/>
            <person name="Larimer F."/>
            <person name="Land M."/>
            <person name="Hauser L."/>
            <person name="Kyrpides N."/>
            <person name="Mikhailova N."/>
            <person name="Romine M.F."/>
            <person name="Fredrickson J."/>
            <person name="Tiedje J."/>
            <person name="Richardson P."/>
        </authorList>
    </citation>
    <scope>NUCLEOTIDE SEQUENCE [LARGE SCALE GENOMIC DNA]</scope>
    <source>
        <strain evidence="13">CN-32</strain>
    </source>
</reference>
<dbReference type="EMBL" id="CP000681">
    <property type="protein sequence ID" value="ABP74798.1"/>
    <property type="molecule type" value="Genomic_DNA"/>
</dbReference>
<dbReference type="Pfam" id="PF12019">
    <property type="entry name" value="GspH"/>
    <property type="match status" value="1"/>
</dbReference>
<comment type="similarity">
    <text evidence="9">Belongs to the GSP H family.</text>
</comment>
<evidence type="ECO:0000256" key="1">
    <source>
        <dbReference type="ARBA" id="ARBA00004377"/>
    </source>
</evidence>
<evidence type="ECO:0000256" key="9">
    <source>
        <dbReference type="ARBA" id="ARBA00025772"/>
    </source>
</evidence>
<dbReference type="Gene3D" id="3.55.40.10">
    <property type="entry name" value="minor pseudopilin epsh domain"/>
    <property type="match status" value="1"/>
</dbReference>
<feature type="domain" description="General secretion pathway GspH" evidence="12">
    <location>
        <begin position="44"/>
        <end position="157"/>
    </location>
</feature>
<evidence type="ECO:0000256" key="5">
    <source>
        <dbReference type="ARBA" id="ARBA00022519"/>
    </source>
</evidence>
<keyword evidence="8 11" id="KW-0472">Membrane</keyword>
<feature type="transmembrane region" description="Helical" evidence="11">
    <location>
        <begin position="7"/>
        <end position="28"/>
    </location>
</feature>
<dbReference type="InterPro" id="IPR022346">
    <property type="entry name" value="T2SS_GspH"/>
</dbReference>
<evidence type="ECO:0000259" key="12">
    <source>
        <dbReference type="Pfam" id="PF12019"/>
    </source>
</evidence>
<protein>
    <recommendedName>
        <fullName evidence="2">Type II secretion system protein H</fullName>
    </recommendedName>
    <alternativeName>
        <fullName evidence="10">General secretion pathway protein H</fullName>
    </alternativeName>
</protein>
<keyword evidence="3" id="KW-1003">Cell membrane</keyword>
<accession>A4Y4B5</accession>
<proteinExistence type="inferred from homology"/>
<keyword evidence="6 11" id="KW-0812">Transmembrane</keyword>
<dbReference type="STRING" id="319224.Sputcn32_1070"/>
<evidence type="ECO:0000256" key="7">
    <source>
        <dbReference type="ARBA" id="ARBA00022989"/>
    </source>
</evidence>
<evidence type="ECO:0000313" key="13">
    <source>
        <dbReference type="EMBL" id="ABP74798.1"/>
    </source>
</evidence>
<evidence type="ECO:0000256" key="10">
    <source>
        <dbReference type="ARBA" id="ARBA00030775"/>
    </source>
</evidence>
<comment type="subcellular location">
    <subcellularLocation>
        <location evidence="1">Cell inner membrane</location>
        <topology evidence="1">Single-pass membrane protein</topology>
    </subcellularLocation>
</comment>
<dbReference type="AlphaFoldDB" id="A4Y4B5"/>
<dbReference type="SUPFAM" id="SSF54523">
    <property type="entry name" value="Pili subunits"/>
    <property type="match status" value="1"/>
</dbReference>
<evidence type="ECO:0000256" key="6">
    <source>
        <dbReference type="ARBA" id="ARBA00022692"/>
    </source>
</evidence>
<keyword evidence="4" id="KW-0488">Methylation</keyword>
<evidence type="ECO:0000256" key="4">
    <source>
        <dbReference type="ARBA" id="ARBA00022481"/>
    </source>
</evidence>
<sequence length="170" mass="18885">MHTHQKGFSLIELITTLSISTILLTVGVPSLNDIYTRHRVDSSIRNIQQTIQLARNQAISFNRKITVCALIDDKCSQNWQVGLTIFVDTNENNQLDNGEKTLFKTNAFYSKDIVKCNRIAIRFQPDGLASGTNATLKYCPGSATSPYARAVIVNQAGRVRFSTDSNINCS</sequence>